<proteinExistence type="predicted"/>
<sequence>MKLHIDDSKTIEAIKNEFTNSFEFLKLEFFTKPHQVGEPSAKADMIDENKTLGEIRQKHNEGDLIINAEMLVSEVEGAFEEKFGVHAQVFRKQNNVWLETSGSDGWTLVKQNETGEFMSSPAE</sequence>
<reference evidence="1 2" key="1">
    <citation type="submission" date="2019-08" db="EMBL/GenBank/DDBJ databases">
        <title>Genome of Vicingus serpentipes NCIMB 15042.</title>
        <authorList>
            <person name="Bowman J.P."/>
        </authorList>
    </citation>
    <scope>NUCLEOTIDE SEQUENCE [LARGE SCALE GENOMIC DNA]</scope>
    <source>
        <strain evidence="1 2">NCIMB 15042</strain>
    </source>
</reference>
<gene>
    <name evidence="1" type="ORF">FRY74_01955</name>
</gene>
<dbReference type="EMBL" id="VOOS01000001">
    <property type="protein sequence ID" value="TXB66970.1"/>
    <property type="molecule type" value="Genomic_DNA"/>
</dbReference>
<organism evidence="1 2">
    <name type="scientific">Vicingus serpentipes</name>
    <dbReference type="NCBI Taxonomy" id="1926625"/>
    <lineage>
        <taxon>Bacteria</taxon>
        <taxon>Pseudomonadati</taxon>
        <taxon>Bacteroidota</taxon>
        <taxon>Flavobacteriia</taxon>
        <taxon>Flavobacteriales</taxon>
        <taxon>Vicingaceae</taxon>
        <taxon>Vicingus</taxon>
    </lineage>
</organism>
<dbReference type="AlphaFoldDB" id="A0A5C6RZA2"/>
<protein>
    <submittedName>
        <fullName evidence="1">Uncharacterized protein</fullName>
    </submittedName>
</protein>
<evidence type="ECO:0000313" key="1">
    <source>
        <dbReference type="EMBL" id="TXB66970.1"/>
    </source>
</evidence>
<evidence type="ECO:0000313" key="2">
    <source>
        <dbReference type="Proteomes" id="UP000321721"/>
    </source>
</evidence>
<keyword evidence="2" id="KW-1185">Reference proteome</keyword>
<dbReference type="RefSeq" id="WP_147098085.1">
    <property type="nucleotide sequence ID" value="NZ_VOOS01000001.1"/>
</dbReference>
<name>A0A5C6RZA2_9FLAO</name>
<dbReference type="OrthoDB" id="959050at2"/>
<accession>A0A5C6RZA2</accession>
<dbReference type="Proteomes" id="UP000321721">
    <property type="component" value="Unassembled WGS sequence"/>
</dbReference>
<comment type="caution">
    <text evidence="1">The sequence shown here is derived from an EMBL/GenBank/DDBJ whole genome shotgun (WGS) entry which is preliminary data.</text>
</comment>